<reference evidence="1 2" key="1">
    <citation type="submission" date="2020-02" db="EMBL/GenBank/DDBJ databases">
        <title>Draft genome sequence of Haematococcus lacustris strain NIES-144.</title>
        <authorList>
            <person name="Morimoto D."/>
            <person name="Nakagawa S."/>
            <person name="Yoshida T."/>
            <person name="Sawayama S."/>
        </authorList>
    </citation>
    <scope>NUCLEOTIDE SEQUENCE [LARGE SCALE GENOMIC DNA]</scope>
    <source>
        <strain evidence="1 2">NIES-144</strain>
    </source>
</reference>
<proteinExistence type="predicted"/>
<protein>
    <recommendedName>
        <fullName evidence="3">SET domain-containing protein</fullName>
    </recommendedName>
</protein>
<sequence>HFGTAGAAQAVIDTGLVAVVQVPGQGRGLFASQPIPYGTEVLREQPMLCFPAPTVLDQV</sequence>
<evidence type="ECO:0000313" key="2">
    <source>
        <dbReference type="Proteomes" id="UP000485058"/>
    </source>
</evidence>
<keyword evidence="2" id="KW-1185">Reference proteome</keyword>
<organism evidence="1 2">
    <name type="scientific">Haematococcus lacustris</name>
    <name type="common">Green alga</name>
    <name type="synonym">Haematococcus pluvialis</name>
    <dbReference type="NCBI Taxonomy" id="44745"/>
    <lineage>
        <taxon>Eukaryota</taxon>
        <taxon>Viridiplantae</taxon>
        <taxon>Chlorophyta</taxon>
        <taxon>core chlorophytes</taxon>
        <taxon>Chlorophyceae</taxon>
        <taxon>CS clade</taxon>
        <taxon>Chlamydomonadales</taxon>
        <taxon>Haematococcaceae</taxon>
        <taxon>Haematococcus</taxon>
    </lineage>
</organism>
<dbReference type="InterPro" id="IPR046341">
    <property type="entry name" value="SET_dom_sf"/>
</dbReference>
<gene>
    <name evidence="1" type="ORF">HaLaN_15810</name>
</gene>
<feature type="non-terminal residue" evidence="1">
    <location>
        <position position="1"/>
    </location>
</feature>
<dbReference type="AlphaFoldDB" id="A0A699ZSL7"/>
<dbReference type="Proteomes" id="UP000485058">
    <property type="component" value="Unassembled WGS sequence"/>
</dbReference>
<feature type="non-terminal residue" evidence="1">
    <location>
        <position position="59"/>
    </location>
</feature>
<comment type="caution">
    <text evidence="1">The sequence shown here is derived from an EMBL/GenBank/DDBJ whole genome shotgun (WGS) entry which is preliminary data.</text>
</comment>
<evidence type="ECO:0008006" key="3">
    <source>
        <dbReference type="Google" id="ProtNLM"/>
    </source>
</evidence>
<dbReference type="SUPFAM" id="SSF82199">
    <property type="entry name" value="SET domain"/>
    <property type="match status" value="1"/>
</dbReference>
<dbReference type="EMBL" id="BLLF01001381">
    <property type="protein sequence ID" value="GFH18932.1"/>
    <property type="molecule type" value="Genomic_DNA"/>
</dbReference>
<accession>A0A699ZSL7</accession>
<name>A0A699ZSL7_HAELA</name>
<evidence type="ECO:0000313" key="1">
    <source>
        <dbReference type="EMBL" id="GFH18932.1"/>
    </source>
</evidence>